<sequence>MEKKISVSQLRKGMYLCATDRKWLDLPFFATKFLIRSDAEIDTLRQYCREVSIDLAKGLDVAEPEHEVTTRPDPAAVPELEPLRQFRSRFEIVLDRIRTGSGLDYGAAEDIACDIVHALDSCGISLNGIEGWRLIGDRVAHKSVNVCVLAAALARRLSFSPDLMRHTAIGALLHDLGLLTLPQAIIGKSSELTDAERLDVRQHVAAGLALLAEVTEVPGTVVDVVRDHHERPDGAGYPRGLAGGQIGLPARMVGVASVYEALLSDRADRAGQVKVEALRYLYQASPAQFDAAAVAGLIEVLNVYPPGCVVELSNGALAMVDEGSVDDPSRPPCRMIADSKKQLLFQEQRIDLSQAAHSNLSIARLLAPDEPFIELLASFAAMERI</sequence>
<protein>
    <submittedName>
        <fullName evidence="2">DUF3391 domain-containing protein</fullName>
    </submittedName>
</protein>
<dbReference type="InterPro" id="IPR003607">
    <property type="entry name" value="HD/PDEase_dom"/>
</dbReference>
<accession>A0ABT1UDW1</accession>
<dbReference type="Pfam" id="PF13487">
    <property type="entry name" value="HD_5"/>
    <property type="match status" value="1"/>
</dbReference>
<feature type="domain" description="HD-GYP" evidence="1">
    <location>
        <begin position="117"/>
        <end position="313"/>
    </location>
</feature>
<dbReference type="EMBL" id="JANIBM010000004">
    <property type="protein sequence ID" value="MCQ8180421.1"/>
    <property type="molecule type" value="Genomic_DNA"/>
</dbReference>
<dbReference type="Pfam" id="PF11871">
    <property type="entry name" value="DUF3391"/>
    <property type="match status" value="1"/>
</dbReference>
<dbReference type="RefSeq" id="WP_256609791.1">
    <property type="nucleotide sequence ID" value="NZ_JANIBM010000004.1"/>
</dbReference>
<name>A0ABT1UDW1_9GAMM</name>
<dbReference type="InterPro" id="IPR021812">
    <property type="entry name" value="DUF3391"/>
</dbReference>
<dbReference type="PANTHER" id="PTHR43155:SF2">
    <property type="entry name" value="CYCLIC DI-GMP PHOSPHODIESTERASE PA4108"/>
    <property type="match status" value="1"/>
</dbReference>
<dbReference type="Gene3D" id="1.10.3210.10">
    <property type="entry name" value="Hypothetical protein af1432"/>
    <property type="match status" value="1"/>
</dbReference>
<gene>
    <name evidence="2" type="ORF">NP603_04815</name>
</gene>
<dbReference type="PROSITE" id="PS51832">
    <property type="entry name" value="HD_GYP"/>
    <property type="match status" value="1"/>
</dbReference>
<dbReference type="PANTHER" id="PTHR43155">
    <property type="entry name" value="CYCLIC DI-GMP PHOSPHODIESTERASE PA4108-RELATED"/>
    <property type="match status" value="1"/>
</dbReference>
<comment type="caution">
    <text evidence="2">The sequence shown here is derived from an EMBL/GenBank/DDBJ whole genome shotgun (WGS) entry which is preliminary data.</text>
</comment>
<dbReference type="SUPFAM" id="SSF109604">
    <property type="entry name" value="HD-domain/PDEase-like"/>
    <property type="match status" value="1"/>
</dbReference>
<evidence type="ECO:0000313" key="3">
    <source>
        <dbReference type="Proteomes" id="UP001524569"/>
    </source>
</evidence>
<proteinExistence type="predicted"/>
<dbReference type="Proteomes" id="UP001524569">
    <property type="component" value="Unassembled WGS sequence"/>
</dbReference>
<evidence type="ECO:0000313" key="2">
    <source>
        <dbReference type="EMBL" id="MCQ8180421.1"/>
    </source>
</evidence>
<organism evidence="2 3">
    <name type="scientific">Methylomonas aurea</name>
    <dbReference type="NCBI Taxonomy" id="2952224"/>
    <lineage>
        <taxon>Bacteria</taxon>
        <taxon>Pseudomonadati</taxon>
        <taxon>Pseudomonadota</taxon>
        <taxon>Gammaproteobacteria</taxon>
        <taxon>Methylococcales</taxon>
        <taxon>Methylococcaceae</taxon>
        <taxon>Methylomonas</taxon>
    </lineage>
</organism>
<keyword evidence="3" id="KW-1185">Reference proteome</keyword>
<reference evidence="2 3" key="1">
    <citation type="submission" date="2022-07" db="EMBL/GenBank/DDBJ databases">
        <title>Methylomonas rivi sp. nov., Methylomonas rosea sp. nov., Methylomonas aureus sp. nov. and Methylomonas subterranea sp. nov., four novel methanotrophs isolated from a freshwater creek and the deep terrestrial subsurface.</title>
        <authorList>
            <person name="Abin C."/>
            <person name="Sankaranarayanan K."/>
            <person name="Garner C."/>
            <person name="Sindelar R."/>
            <person name="Kotary K."/>
            <person name="Garner R."/>
            <person name="Barclay S."/>
            <person name="Lawson P."/>
            <person name="Krumholz L."/>
        </authorList>
    </citation>
    <scope>NUCLEOTIDE SEQUENCE [LARGE SCALE GENOMIC DNA]</scope>
    <source>
        <strain evidence="2 3">SURF-1</strain>
    </source>
</reference>
<dbReference type="InterPro" id="IPR037522">
    <property type="entry name" value="HD_GYP_dom"/>
</dbReference>
<evidence type="ECO:0000259" key="1">
    <source>
        <dbReference type="PROSITE" id="PS51832"/>
    </source>
</evidence>
<dbReference type="CDD" id="cd00077">
    <property type="entry name" value="HDc"/>
    <property type="match status" value="1"/>
</dbReference>